<feature type="compositionally biased region" description="Low complexity" evidence="1">
    <location>
        <begin position="266"/>
        <end position="303"/>
    </location>
</feature>
<feature type="region of interest" description="Disordered" evidence="1">
    <location>
        <begin position="97"/>
        <end position="185"/>
    </location>
</feature>
<evidence type="ECO:0000256" key="1">
    <source>
        <dbReference type="SAM" id="MobiDB-lite"/>
    </source>
</evidence>
<feature type="region of interest" description="Disordered" evidence="1">
    <location>
        <begin position="199"/>
        <end position="515"/>
    </location>
</feature>
<evidence type="ECO:0000313" key="2">
    <source>
        <dbReference type="EMBL" id="NYI40084.1"/>
    </source>
</evidence>
<feature type="compositionally biased region" description="Basic and acidic residues" evidence="1">
    <location>
        <begin position="154"/>
        <end position="164"/>
    </location>
</feature>
<keyword evidence="3" id="KW-1185">Reference proteome</keyword>
<evidence type="ECO:0000313" key="3">
    <source>
        <dbReference type="Proteomes" id="UP000547973"/>
    </source>
</evidence>
<protein>
    <submittedName>
        <fullName evidence="2">Uncharacterized protein</fullName>
    </submittedName>
</protein>
<comment type="caution">
    <text evidence="2">The sequence shown here is derived from an EMBL/GenBank/DDBJ whole genome shotgun (WGS) entry which is preliminary data.</text>
</comment>
<dbReference type="Proteomes" id="UP000547973">
    <property type="component" value="Unassembled WGS sequence"/>
</dbReference>
<sequence length="650" mass="68888">MGYRRAAAGPEASHDTNSIIALPQRASDEQLSALKNATTSGFTPILAADELSPESAEARSRVFRGFRPLRGTEPEPEALAPDAESLGHEMRRSAGIGDAPVDAAAPPIAPRGPAPASLGPVPTIANASEADAFEPENRTRDGASDVFRNFAADEADRRDPEHPAVRQSPLITSGYVDDNSPSASDARFVDAPAAEMLVPKLEDDDEPTVTAPVLRERPAMDDRWHGTSEGEGAGVDAVSLDETPQRTAPAGDQVYRSPLYPVASNPWQQQAPREAQPQAAPGASNPWQQQAPGEAQPQAAPVASNPWQQQAPREPEFEADPVTSIPSLDDLIMDGAESARGEDRGGFFSRLFGKQGKSGPVEGQPAAPMPVNTPQEPPTEAVRVGPAPSWAIPAPEPESLSEAVPEQPAVHEGYRNDFSPAAPEPMPIADPGSYGPASRETPIDDDDRAPQWTMLSPLSSPSPLPYAERQGFGEMPSHPGPVDSLPVEPRYVTPAVNDPQAGAPSALGHDPLGTVYSPDQLARPLGWETAGASALQAAAPDSAIEYRPVVQISPDSNSMGQEDYASAVFSELSSLASQRPQVETTRAGLAKRTPVAREIVPDEPVQGPPTPPRDAEAVRNRFLAFYSGTQRARDDVRNFNNSTQGSLTEP</sequence>
<dbReference type="EMBL" id="JACBZO010000001">
    <property type="protein sequence ID" value="NYI40084.1"/>
    <property type="molecule type" value="Genomic_DNA"/>
</dbReference>
<name>A0A7Y9Z7B8_9MICO</name>
<feature type="region of interest" description="Disordered" evidence="1">
    <location>
        <begin position="575"/>
        <end position="617"/>
    </location>
</feature>
<gene>
    <name evidence="2" type="ORF">BKA03_000203</name>
</gene>
<accession>A0A7Y9Z7B8</accession>
<feature type="compositionally biased region" description="Low complexity" evidence="1">
    <location>
        <begin position="97"/>
        <end position="106"/>
    </location>
</feature>
<feature type="compositionally biased region" description="Basic and acidic residues" evidence="1">
    <location>
        <begin position="214"/>
        <end position="228"/>
    </location>
</feature>
<organism evidence="2 3">
    <name type="scientific">Demequina lutea</name>
    <dbReference type="NCBI Taxonomy" id="431489"/>
    <lineage>
        <taxon>Bacteria</taxon>
        <taxon>Bacillati</taxon>
        <taxon>Actinomycetota</taxon>
        <taxon>Actinomycetes</taxon>
        <taxon>Micrococcales</taxon>
        <taxon>Demequinaceae</taxon>
        <taxon>Demequina</taxon>
    </lineage>
</organism>
<reference evidence="2 3" key="1">
    <citation type="submission" date="2020-07" db="EMBL/GenBank/DDBJ databases">
        <title>Sequencing the genomes of 1000 actinobacteria strains.</title>
        <authorList>
            <person name="Klenk H.-P."/>
        </authorList>
    </citation>
    <scope>NUCLEOTIDE SEQUENCE [LARGE SCALE GENOMIC DNA]</scope>
    <source>
        <strain evidence="2 3">DSM 19970</strain>
    </source>
</reference>
<proteinExistence type="predicted"/>
<dbReference type="RefSeq" id="WP_062074918.1">
    <property type="nucleotide sequence ID" value="NZ_BBRC01000004.1"/>
</dbReference>
<dbReference type="AlphaFoldDB" id="A0A7Y9Z7B8"/>
<feature type="compositionally biased region" description="Polar residues" evidence="1">
    <location>
        <begin position="575"/>
        <end position="584"/>
    </location>
</feature>